<protein>
    <submittedName>
        <fullName evidence="1">Uncharacterized protein</fullName>
    </submittedName>
</protein>
<gene>
    <name evidence="1" type="ORF">Harvfovirus19_6</name>
</gene>
<sequence>MSDLPFAVVAVSDAAPSEQTQTVYWERLKMSHVFSSGKEGKNSGVYTVPKSAIAATYFAGGMSVNDCNRGEVSWSDYTTLIPMCDWLAGLFQRQGKEIGRHKLTTLDIPAFEGYTKSHTSAHSQLLANLAGAIVQASFYRDSRLWNDPAYFGKK</sequence>
<proteinExistence type="predicted"/>
<name>A0A3G5A4L9_9VIRU</name>
<accession>A0A3G5A4L9</accession>
<reference evidence="1" key="1">
    <citation type="submission" date="2018-10" db="EMBL/GenBank/DDBJ databases">
        <title>Hidden diversity of soil giant viruses.</title>
        <authorList>
            <person name="Schulz F."/>
            <person name="Alteio L."/>
            <person name="Goudeau D."/>
            <person name="Ryan E.M."/>
            <person name="Malmstrom R.R."/>
            <person name="Blanchard J."/>
            <person name="Woyke T."/>
        </authorList>
    </citation>
    <scope>NUCLEOTIDE SEQUENCE</scope>
    <source>
        <strain evidence="1">HAV1</strain>
    </source>
</reference>
<evidence type="ECO:0000313" key="1">
    <source>
        <dbReference type="EMBL" id="AYV81161.1"/>
    </source>
</evidence>
<dbReference type="EMBL" id="MK072261">
    <property type="protein sequence ID" value="AYV81161.1"/>
    <property type="molecule type" value="Genomic_DNA"/>
</dbReference>
<organism evidence="1">
    <name type="scientific">Harvfovirus sp</name>
    <dbReference type="NCBI Taxonomy" id="2487768"/>
    <lineage>
        <taxon>Viruses</taxon>
        <taxon>Varidnaviria</taxon>
        <taxon>Bamfordvirae</taxon>
        <taxon>Nucleocytoviricota</taxon>
        <taxon>Megaviricetes</taxon>
        <taxon>Imitervirales</taxon>
        <taxon>Mimiviridae</taxon>
        <taxon>Klosneuvirinae</taxon>
    </lineage>
</organism>